<dbReference type="EMBL" id="GDHF01010220">
    <property type="protein sequence ID" value="JAI42094.1"/>
    <property type="molecule type" value="Transcribed_RNA"/>
</dbReference>
<sequence length="101" mass="11639">MNQTTKLEPQFRIPFIITKVLPNDGYVSEDLPYAERTQRHCKAVFASDQLKIWCMLPLDDSDDIDEEDESTMGEVTKLGQESRLYAMATLLPNKCQIKRSK</sequence>
<protein>
    <submittedName>
        <fullName evidence="3">Uncharacterized protein</fullName>
    </submittedName>
</protein>
<dbReference type="EMBL" id="GDHF01015181">
    <property type="protein sequence ID" value="JAI37133.1"/>
    <property type="molecule type" value="Transcribed_RNA"/>
</dbReference>
<proteinExistence type="predicted"/>
<organism evidence="3">
    <name type="scientific">Bactrocera latifrons</name>
    <name type="common">Malaysian fruit fly</name>
    <name type="synonym">Chaetodacus latifrons</name>
    <dbReference type="NCBI Taxonomy" id="174628"/>
    <lineage>
        <taxon>Eukaryota</taxon>
        <taxon>Metazoa</taxon>
        <taxon>Ecdysozoa</taxon>
        <taxon>Arthropoda</taxon>
        <taxon>Hexapoda</taxon>
        <taxon>Insecta</taxon>
        <taxon>Pterygota</taxon>
        <taxon>Neoptera</taxon>
        <taxon>Endopterygota</taxon>
        <taxon>Diptera</taxon>
        <taxon>Brachycera</taxon>
        <taxon>Muscomorpha</taxon>
        <taxon>Tephritoidea</taxon>
        <taxon>Tephritidae</taxon>
        <taxon>Bactrocera</taxon>
        <taxon>Bactrocera</taxon>
    </lineage>
</organism>
<evidence type="ECO:0000313" key="2">
    <source>
        <dbReference type="EMBL" id="JAI42094.1"/>
    </source>
</evidence>
<name>A0A0K8W0U6_BACLA</name>
<evidence type="ECO:0000313" key="3">
    <source>
        <dbReference type="EMBL" id="JAI44475.1"/>
    </source>
</evidence>
<evidence type="ECO:0000313" key="1">
    <source>
        <dbReference type="EMBL" id="JAI37133.1"/>
    </source>
</evidence>
<accession>A0A0K8W0U6</accession>
<gene>
    <name evidence="3" type="ORF">c25_g8_i1</name>
    <name evidence="2" type="ORF">c25_g8_i2</name>
    <name evidence="1" type="ORF">c25_g8_i3</name>
</gene>
<reference evidence="3" key="1">
    <citation type="submission" date="2015-06" db="EMBL/GenBank/DDBJ databases">
        <authorList>
            <person name="Hoefler B.C."/>
            <person name="Straight P.D."/>
        </authorList>
    </citation>
    <scope>NUCLEOTIDE SEQUENCE</scope>
</reference>
<dbReference type="AlphaFoldDB" id="A0A0K8W0U6"/>
<dbReference type="EMBL" id="GDHF01007839">
    <property type="protein sequence ID" value="JAI44475.1"/>
    <property type="molecule type" value="Transcribed_RNA"/>
</dbReference>